<dbReference type="Proteomes" id="UP001155901">
    <property type="component" value="Unassembled WGS sequence"/>
</dbReference>
<evidence type="ECO:0000313" key="2">
    <source>
        <dbReference type="EMBL" id="MCP2007095.1"/>
    </source>
</evidence>
<dbReference type="EMBL" id="JAHTGR010000006">
    <property type="protein sequence ID" value="MBV6321911.1"/>
    <property type="molecule type" value="Genomic_DNA"/>
</dbReference>
<name>A0AA41L036_9BURK</name>
<evidence type="ECO:0000313" key="1">
    <source>
        <dbReference type="EMBL" id="MBV6321911.1"/>
    </source>
</evidence>
<keyword evidence="4" id="KW-1185">Reference proteome</keyword>
<reference evidence="1" key="1">
    <citation type="submission" date="2021-07" db="EMBL/GenBank/DDBJ databases">
        <title>Characterization of violacein-producing bacteria and related species.</title>
        <authorList>
            <person name="Wilson H.S."/>
            <person name="De Leon M.E."/>
        </authorList>
    </citation>
    <scope>NUCLEOTIDE SEQUENCE</scope>
    <source>
        <strain evidence="1">HSC-15S17</strain>
    </source>
</reference>
<comment type="caution">
    <text evidence="1">The sequence shown here is derived from an EMBL/GenBank/DDBJ whole genome shotgun (WGS) entry which is preliminary data.</text>
</comment>
<gene>
    <name evidence="1" type="ORF">KVP70_13255</name>
    <name evidence="2" type="ORF">L1274_000783</name>
</gene>
<protein>
    <submittedName>
        <fullName evidence="1">Uncharacterized protein</fullName>
    </submittedName>
</protein>
<dbReference type="AlphaFoldDB" id="A0AA41L036"/>
<evidence type="ECO:0000313" key="4">
    <source>
        <dbReference type="Proteomes" id="UP001162889"/>
    </source>
</evidence>
<organism evidence="1 3">
    <name type="scientific">Duganella violaceipulchra</name>
    <dbReference type="NCBI Taxonomy" id="2849652"/>
    <lineage>
        <taxon>Bacteria</taxon>
        <taxon>Pseudomonadati</taxon>
        <taxon>Pseudomonadota</taxon>
        <taxon>Betaproteobacteria</taxon>
        <taxon>Burkholderiales</taxon>
        <taxon>Oxalobacteraceae</taxon>
        <taxon>Telluria group</taxon>
        <taxon>Duganella</taxon>
    </lineage>
</organism>
<sequence length="69" mass="6795">MTFDAKTLLAAPLVDLTVDGLAAALATLQAAGFGGAGVKLPGGAPVRKLNLAAHGEQAAHFVLTDGALK</sequence>
<dbReference type="RefSeq" id="WP_217942699.1">
    <property type="nucleotide sequence ID" value="NZ_JAHTGR010000006.1"/>
</dbReference>
<reference evidence="2" key="2">
    <citation type="submission" date="2022-03" db="EMBL/GenBank/DDBJ databases">
        <title>Genome Encyclopedia of Bacteria and Archaea VI: Functional Genomics of Type Strains.</title>
        <authorList>
            <person name="Whitman W."/>
        </authorList>
    </citation>
    <scope>NUCLEOTIDE SEQUENCE</scope>
    <source>
        <strain evidence="2">HSC-15S17</strain>
    </source>
</reference>
<dbReference type="EMBL" id="JALJZU010000001">
    <property type="protein sequence ID" value="MCP2007095.1"/>
    <property type="molecule type" value="Genomic_DNA"/>
</dbReference>
<evidence type="ECO:0000313" key="3">
    <source>
        <dbReference type="Proteomes" id="UP001155901"/>
    </source>
</evidence>
<accession>A0AA41L036</accession>
<dbReference type="Proteomes" id="UP001162889">
    <property type="component" value="Unassembled WGS sequence"/>
</dbReference>
<proteinExistence type="predicted"/>